<sequence>MAEQEKEENKKPISFLQTFFEDRNTPLVYDKVQETVTGNVLFERADSEVPNELKKVYSITDIPGFLELKVNHHLEVYKSKSCDLFDGFLVNLKKYNGVEDYLKDNFGKNGRSKIRRYIKRLELCIEPTYKMYYGEIEEAEYNKLFDRLRELMMRRFSQKQEENIELPVLEEYRGLMRKMIINKQASLFVIYHGEKPIDICMNIIYDNIVTSYNSSYDIDYEVFSLGTIDVMKHVEWCFDQGFDIFDMGRGDYLYKRRWTNHKYQYRRELVYDTSSVYHSTLSNLKMSYNQYKYDFIQFLKKFGVQHLYGKYYQLHYLIFKKNLHVELHEKYDVTMEFDMPEAQSLLSVDITQEQNTWLIKPINDFIYRAHEKYHQVKVVQDRKNKQLYYLLGEKKNLLVKVKNQ</sequence>
<evidence type="ECO:0000313" key="3">
    <source>
        <dbReference type="Proteomes" id="UP001203607"/>
    </source>
</evidence>
<dbReference type="InterPro" id="IPR038740">
    <property type="entry name" value="BioF2-like_GNAT_dom"/>
</dbReference>
<comment type="caution">
    <text evidence="2">The sequence shown here is derived from an EMBL/GenBank/DDBJ whole genome shotgun (WGS) entry which is preliminary data.</text>
</comment>
<evidence type="ECO:0000313" key="2">
    <source>
        <dbReference type="EMBL" id="MCL6275527.1"/>
    </source>
</evidence>
<dbReference type="Pfam" id="PF13480">
    <property type="entry name" value="Acetyltransf_6"/>
    <property type="match status" value="1"/>
</dbReference>
<reference evidence="2 3" key="1">
    <citation type="submission" date="2022-05" db="EMBL/GenBank/DDBJ databases">
        <authorList>
            <person name="Park J.-S."/>
        </authorList>
    </citation>
    <scope>NUCLEOTIDE SEQUENCE [LARGE SCALE GENOMIC DNA]</scope>
    <source>
        <strain evidence="2 3">2012CJ35-5</strain>
    </source>
</reference>
<dbReference type="SUPFAM" id="SSF55729">
    <property type="entry name" value="Acyl-CoA N-acyltransferases (Nat)"/>
    <property type="match status" value="1"/>
</dbReference>
<dbReference type="InterPro" id="IPR016181">
    <property type="entry name" value="Acyl_CoA_acyltransferase"/>
</dbReference>
<dbReference type="RefSeq" id="WP_249658709.1">
    <property type="nucleotide sequence ID" value="NZ_JAMFMA010000004.1"/>
</dbReference>
<name>A0ABT0PXV0_9FLAO</name>
<feature type="domain" description="BioF2-like acetyltransferase" evidence="1">
    <location>
        <begin position="109"/>
        <end position="256"/>
    </location>
</feature>
<accession>A0ABT0PXV0</accession>
<dbReference type="Gene3D" id="3.40.630.30">
    <property type="match status" value="1"/>
</dbReference>
<evidence type="ECO:0000259" key="1">
    <source>
        <dbReference type="Pfam" id="PF13480"/>
    </source>
</evidence>
<protein>
    <submittedName>
        <fullName evidence="2">GNAT family N-acetyltransferase</fullName>
    </submittedName>
</protein>
<dbReference type="Proteomes" id="UP001203607">
    <property type="component" value="Unassembled WGS sequence"/>
</dbReference>
<proteinExistence type="predicted"/>
<gene>
    <name evidence="2" type="ORF">M3P19_16045</name>
</gene>
<dbReference type="EMBL" id="JAMFMA010000004">
    <property type="protein sequence ID" value="MCL6275527.1"/>
    <property type="molecule type" value="Genomic_DNA"/>
</dbReference>
<organism evidence="2 3">
    <name type="scientific">Flagellimonas spongiicola</name>
    <dbReference type="NCBI Taxonomy" id="2942208"/>
    <lineage>
        <taxon>Bacteria</taxon>
        <taxon>Pseudomonadati</taxon>
        <taxon>Bacteroidota</taxon>
        <taxon>Flavobacteriia</taxon>
        <taxon>Flavobacteriales</taxon>
        <taxon>Flavobacteriaceae</taxon>
        <taxon>Flagellimonas</taxon>
    </lineage>
</organism>
<keyword evidence="3" id="KW-1185">Reference proteome</keyword>